<organism evidence="2 3">
    <name type="scientific">Myriangium duriaei CBS 260.36</name>
    <dbReference type="NCBI Taxonomy" id="1168546"/>
    <lineage>
        <taxon>Eukaryota</taxon>
        <taxon>Fungi</taxon>
        <taxon>Dikarya</taxon>
        <taxon>Ascomycota</taxon>
        <taxon>Pezizomycotina</taxon>
        <taxon>Dothideomycetes</taxon>
        <taxon>Dothideomycetidae</taxon>
        <taxon>Myriangiales</taxon>
        <taxon>Myriangiaceae</taxon>
        <taxon>Myriangium</taxon>
    </lineage>
</organism>
<feature type="region of interest" description="Disordered" evidence="1">
    <location>
        <begin position="130"/>
        <end position="149"/>
    </location>
</feature>
<protein>
    <submittedName>
        <fullName evidence="2">Uncharacterized protein</fullName>
    </submittedName>
</protein>
<comment type="caution">
    <text evidence="2">The sequence shown here is derived from an EMBL/GenBank/DDBJ whole genome shotgun (WGS) entry which is preliminary data.</text>
</comment>
<evidence type="ECO:0000256" key="1">
    <source>
        <dbReference type="SAM" id="MobiDB-lite"/>
    </source>
</evidence>
<dbReference type="Proteomes" id="UP000799439">
    <property type="component" value="Unassembled WGS sequence"/>
</dbReference>
<dbReference type="EMBL" id="ML996094">
    <property type="protein sequence ID" value="KAF2147946.1"/>
    <property type="molecule type" value="Genomic_DNA"/>
</dbReference>
<sequence>MSDQPGYSNYPLSPPSRPISPLWCRPTTPDIRDSDDAEELRHYKRAAEDWHRFYDMLKITFPDEQQYIVERQACDAGMLGNLEEREDRSVKSEEVLGDQPKDEEPEGSLVRSESPRARAGRLQTYIPRGFRGKKGVSAPTPPEVREPSPHRIENAKTHAEIVWFQTISTAWKEYYEARIEWLHPPTRSDKERYDEEMRRCRGRIVAQHAMQHICILRDEELARMQRERVPAPAPSWR</sequence>
<feature type="region of interest" description="Disordered" evidence="1">
    <location>
        <begin position="1"/>
        <end position="23"/>
    </location>
</feature>
<accession>A0A9P4IQQ2</accession>
<reference evidence="2" key="1">
    <citation type="journal article" date="2020" name="Stud. Mycol.">
        <title>101 Dothideomycetes genomes: a test case for predicting lifestyles and emergence of pathogens.</title>
        <authorList>
            <person name="Haridas S."/>
            <person name="Albert R."/>
            <person name="Binder M."/>
            <person name="Bloem J."/>
            <person name="Labutti K."/>
            <person name="Salamov A."/>
            <person name="Andreopoulos B."/>
            <person name="Baker S."/>
            <person name="Barry K."/>
            <person name="Bills G."/>
            <person name="Bluhm B."/>
            <person name="Cannon C."/>
            <person name="Castanera R."/>
            <person name="Culley D."/>
            <person name="Daum C."/>
            <person name="Ezra D."/>
            <person name="Gonzalez J."/>
            <person name="Henrissat B."/>
            <person name="Kuo A."/>
            <person name="Liang C."/>
            <person name="Lipzen A."/>
            <person name="Lutzoni F."/>
            <person name="Magnuson J."/>
            <person name="Mondo S."/>
            <person name="Nolan M."/>
            <person name="Ohm R."/>
            <person name="Pangilinan J."/>
            <person name="Park H.-J."/>
            <person name="Ramirez L."/>
            <person name="Alfaro M."/>
            <person name="Sun H."/>
            <person name="Tritt A."/>
            <person name="Yoshinaga Y."/>
            <person name="Zwiers L.-H."/>
            <person name="Turgeon B."/>
            <person name="Goodwin S."/>
            <person name="Spatafora J."/>
            <person name="Crous P."/>
            <person name="Grigoriev I."/>
        </authorList>
    </citation>
    <scope>NUCLEOTIDE SEQUENCE</scope>
    <source>
        <strain evidence="2">CBS 260.36</strain>
    </source>
</reference>
<evidence type="ECO:0000313" key="3">
    <source>
        <dbReference type="Proteomes" id="UP000799439"/>
    </source>
</evidence>
<name>A0A9P4IQQ2_9PEZI</name>
<feature type="compositionally biased region" description="Basic and acidic residues" evidence="1">
    <location>
        <begin position="82"/>
        <end position="102"/>
    </location>
</feature>
<feature type="region of interest" description="Disordered" evidence="1">
    <location>
        <begin position="82"/>
        <end position="118"/>
    </location>
</feature>
<keyword evidence="3" id="KW-1185">Reference proteome</keyword>
<dbReference type="AlphaFoldDB" id="A0A9P4IQQ2"/>
<evidence type="ECO:0000313" key="2">
    <source>
        <dbReference type="EMBL" id="KAF2147946.1"/>
    </source>
</evidence>
<proteinExistence type="predicted"/>
<gene>
    <name evidence="2" type="ORF">K461DRAFT_298058</name>
</gene>